<dbReference type="AlphaFoldDB" id="A0A5B7CIF6"/>
<feature type="compositionally biased region" description="Polar residues" evidence="1">
    <location>
        <begin position="55"/>
        <end position="68"/>
    </location>
</feature>
<proteinExistence type="predicted"/>
<accession>A0A5B7CIF6</accession>
<reference evidence="2 3" key="1">
    <citation type="submission" date="2019-05" db="EMBL/GenBank/DDBJ databases">
        <title>Another draft genome of Portunus trituberculatus and its Hox gene families provides insights of decapod evolution.</title>
        <authorList>
            <person name="Jeong J.-H."/>
            <person name="Song I."/>
            <person name="Kim S."/>
            <person name="Choi T."/>
            <person name="Kim D."/>
            <person name="Ryu S."/>
            <person name="Kim W."/>
        </authorList>
    </citation>
    <scope>NUCLEOTIDE SEQUENCE [LARGE SCALE GENOMIC DNA]</scope>
    <source>
        <tissue evidence="2">Muscle</tissue>
    </source>
</reference>
<keyword evidence="3" id="KW-1185">Reference proteome</keyword>
<evidence type="ECO:0000313" key="3">
    <source>
        <dbReference type="Proteomes" id="UP000324222"/>
    </source>
</evidence>
<comment type="caution">
    <text evidence="2">The sequence shown here is derived from an EMBL/GenBank/DDBJ whole genome shotgun (WGS) entry which is preliminary data.</text>
</comment>
<dbReference type="Proteomes" id="UP000324222">
    <property type="component" value="Unassembled WGS sequence"/>
</dbReference>
<dbReference type="EMBL" id="VSRR010000019">
    <property type="protein sequence ID" value="MPC08166.1"/>
    <property type="molecule type" value="Genomic_DNA"/>
</dbReference>
<feature type="region of interest" description="Disordered" evidence="1">
    <location>
        <begin position="1"/>
        <end position="21"/>
    </location>
</feature>
<evidence type="ECO:0000313" key="2">
    <source>
        <dbReference type="EMBL" id="MPC08166.1"/>
    </source>
</evidence>
<organism evidence="2 3">
    <name type="scientific">Portunus trituberculatus</name>
    <name type="common">Swimming crab</name>
    <name type="synonym">Neptunus trituberculatus</name>
    <dbReference type="NCBI Taxonomy" id="210409"/>
    <lineage>
        <taxon>Eukaryota</taxon>
        <taxon>Metazoa</taxon>
        <taxon>Ecdysozoa</taxon>
        <taxon>Arthropoda</taxon>
        <taxon>Crustacea</taxon>
        <taxon>Multicrustacea</taxon>
        <taxon>Malacostraca</taxon>
        <taxon>Eumalacostraca</taxon>
        <taxon>Eucarida</taxon>
        <taxon>Decapoda</taxon>
        <taxon>Pleocyemata</taxon>
        <taxon>Brachyura</taxon>
        <taxon>Eubrachyura</taxon>
        <taxon>Portunoidea</taxon>
        <taxon>Portunidae</taxon>
        <taxon>Portuninae</taxon>
        <taxon>Portunus</taxon>
    </lineage>
</organism>
<evidence type="ECO:0000256" key="1">
    <source>
        <dbReference type="SAM" id="MobiDB-lite"/>
    </source>
</evidence>
<feature type="region of interest" description="Disordered" evidence="1">
    <location>
        <begin position="39"/>
        <end position="68"/>
    </location>
</feature>
<protein>
    <submittedName>
        <fullName evidence="2">Uncharacterized protein</fullName>
    </submittedName>
</protein>
<name>A0A5B7CIF6_PORTR</name>
<gene>
    <name evidence="2" type="ORF">E2C01_000743</name>
</gene>
<sequence>MHAYSRRTSPSLQSLTTNRDITSSEDTFDSVVSYPHRFGGRDDGHSTVGYHTPCLTDTTQSQGFPKRQ</sequence>